<evidence type="ECO:0000256" key="5">
    <source>
        <dbReference type="ARBA" id="ARBA00023136"/>
    </source>
</evidence>
<dbReference type="EMBL" id="QAOG01000010">
    <property type="protein sequence ID" value="PTQ58218.1"/>
    <property type="molecule type" value="Genomic_DNA"/>
</dbReference>
<feature type="transmembrane region" description="Helical" evidence="7">
    <location>
        <begin position="60"/>
        <end position="78"/>
    </location>
</feature>
<proteinExistence type="predicted"/>
<feature type="transmembrane region" description="Helical" evidence="7">
    <location>
        <begin position="85"/>
        <end position="104"/>
    </location>
</feature>
<keyword evidence="5 7" id="KW-0472">Membrane</keyword>
<accession>A0A2T5GFY8</accession>
<organism evidence="9 10">
    <name type="scientific">Sphingomonas aurantiaca</name>
    <dbReference type="NCBI Taxonomy" id="185949"/>
    <lineage>
        <taxon>Bacteria</taxon>
        <taxon>Pseudomonadati</taxon>
        <taxon>Pseudomonadota</taxon>
        <taxon>Alphaproteobacteria</taxon>
        <taxon>Sphingomonadales</taxon>
        <taxon>Sphingomonadaceae</taxon>
        <taxon>Sphingomonas</taxon>
    </lineage>
</organism>
<evidence type="ECO:0000256" key="6">
    <source>
        <dbReference type="SAM" id="MobiDB-lite"/>
    </source>
</evidence>
<protein>
    <submittedName>
        <fullName evidence="9">Co/Zn/Cd efflux system component</fullName>
    </submittedName>
</protein>
<comment type="subcellular location">
    <subcellularLocation>
        <location evidence="1">Membrane</location>
        <topology evidence="1">Multi-pass membrane protein</topology>
    </subcellularLocation>
</comment>
<dbReference type="AlphaFoldDB" id="A0A2T5GFY8"/>
<reference evidence="9 10" key="1">
    <citation type="submission" date="2018-04" db="EMBL/GenBank/DDBJ databases">
        <title>Genomic Encyclopedia of Type Strains, Phase III (KMG-III): the genomes of soil and plant-associated and newly described type strains.</title>
        <authorList>
            <person name="Whitman W."/>
        </authorList>
    </citation>
    <scope>NUCLEOTIDE SEQUENCE [LARGE SCALE GENOMIC DNA]</scope>
    <source>
        <strain evidence="9 10">MA101b</strain>
    </source>
</reference>
<dbReference type="GO" id="GO:0005886">
    <property type="term" value="C:plasma membrane"/>
    <property type="evidence" value="ECO:0007669"/>
    <property type="project" value="TreeGrafter"/>
</dbReference>
<comment type="caution">
    <text evidence="9">The sequence shown here is derived from an EMBL/GenBank/DDBJ whole genome shotgun (WGS) entry which is preliminary data.</text>
</comment>
<evidence type="ECO:0000256" key="2">
    <source>
        <dbReference type="ARBA" id="ARBA00022692"/>
    </source>
</evidence>
<dbReference type="RefSeq" id="WP_055843156.1">
    <property type="nucleotide sequence ID" value="NZ_QAOG01000010.1"/>
</dbReference>
<dbReference type="Gene3D" id="1.20.1510.10">
    <property type="entry name" value="Cation efflux protein transmembrane domain"/>
    <property type="match status" value="1"/>
</dbReference>
<feature type="transmembrane region" description="Helical" evidence="7">
    <location>
        <begin position="22"/>
        <end position="40"/>
    </location>
</feature>
<dbReference type="InterPro" id="IPR050681">
    <property type="entry name" value="CDF/SLC30A"/>
</dbReference>
<feature type="transmembrane region" description="Helical" evidence="7">
    <location>
        <begin position="153"/>
        <end position="170"/>
    </location>
</feature>
<dbReference type="SUPFAM" id="SSF161111">
    <property type="entry name" value="Cation efflux protein transmembrane domain-like"/>
    <property type="match status" value="1"/>
</dbReference>
<keyword evidence="3" id="KW-0406">Ion transport</keyword>
<feature type="transmembrane region" description="Helical" evidence="7">
    <location>
        <begin position="110"/>
        <end position="133"/>
    </location>
</feature>
<dbReference type="GO" id="GO:0005385">
    <property type="term" value="F:zinc ion transmembrane transporter activity"/>
    <property type="evidence" value="ECO:0007669"/>
    <property type="project" value="TreeGrafter"/>
</dbReference>
<evidence type="ECO:0000256" key="1">
    <source>
        <dbReference type="ARBA" id="ARBA00004141"/>
    </source>
</evidence>
<dbReference type="InterPro" id="IPR058533">
    <property type="entry name" value="Cation_efflux_TM"/>
</dbReference>
<keyword evidence="3" id="KW-0862">Zinc</keyword>
<keyword evidence="3" id="KW-0864">Zinc transport</keyword>
<feature type="domain" description="Cation efflux protein transmembrane" evidence="8">
    <location>
        <begin position="23"/>
        <end position="197"/>
    </location>
</feature>
<name>A0A2T5GFY8_9SPHN</name>
<keyword evidence="3" id="KW-0813">Transport</keyword>
<dbReference type="Proteomes" id="UP000244189">
    <property type="component" value="Unassembled WGS sequence"/>
</dbReference>
<feature type="transmembrane region" description="Helical" evidence="7">
    <location>
        <begin position="176"/>
        <end position="194"/>
    </location>
</feature>
<dbReference type="PANTHER" id="PTHR11562">
    <property type="entry name" value="CATION EFFLUX PROTEIN/ ZINC TRANSPORTER"/>
    <property type="match status" value="1"/>
</dbReference>
<dbReference type="Pfam" id="PF01545">
    <property type="entry name" value="Cation_efflux"/>
    <property type="match status" value="1"/>
</dbReference>
<keyword evidence="2 7" id="KW-0812">Transmembrane</keyword>
<dbReference type="PANTHER" id="PTHR11562:SF17">
    <property type="entry name" value="RE54080P-RELATED"/>
    <property type="match status" value="1"/>
</dbReference>
<gene>
    <name evidence="9" type="ORF">C8J26_3988</name>
</gene>
<sequence>MACTSCASDKADTLNDPKWRRALWIALAINGGMFVIEIVAGITGGSKALQADALDFFGDTANYAISLGVAGMAIAWRARAAMLKGATLALLGVYVLFAAGWGALHEATPHAEIMGVVGIAALIANLVVAVMLYRFRSGDANMRSVWICSRNDAIGNIAVVLAAGGVFGLNSAWPDLAVATLMAVLGISGGVQIMRQARAEMRSEPSPAPATYQQSLHGSR</sequence>
<keyword evidence="4 7" id="KW-1133">Transmembrane helix</keyword>
<evidence type="ECO:0000259" key="8">
    <source>
        <dbReference type="Pfam" id="PF01545"/>
    </source>
</evidence>
<dbReference type="InterPro" id="IPR027469">
    <property type="entry name" value="Cation_efflux_TMD_sf"/>
</dbReference>
<evidence type="ECO:0000313" key="10">
    <source>
        <dbReference type="Proteomes" id="UP000244189"/>
    </source>
</evidence>
<evidence type="ECO:0000256" key="4">
    <source>
        <dbReference type="ARBA" id="ARBA00022989"/>
    </source>
</evidence>
<feature type="region of interest" description="Disordered" evidence="6">
    <location>
        <begin position="198"/>
        <end position="220"/>
    </location>
</feature>
<evidence type="ECO:0000256" key="3">
    <source>
        <dbReference type="ARBA" id="ARBA00022906"/>
    </source>
</evidence>
<keyword evidence="10" id="KW-1185">Reference proteome</keyword>
<feature type="compositionally biased region" description="Polar residues" evidence="6">
    <location>
        <begin position="211"/>
        <end position="220"/>
    </location>
</feature>
<evidence type="ECO:0000256" key="7">
    <source>
        <dbReference type="SAM" id="Phobius"/>
    </source>
</evidence>
<evidence type="ECO:0000313" key="9">
    <source>
        <dbReference type="EMBL" id="PTQ58218.1"/>
    </source>
</evidence>